<keyword evidence="7 8" id="KW-0520">NAD</keyword>
<comment type="caution">
    <text evidence="10">The sequence shown here is derived from an EMBL/GenBank/DDBJ whole genome shotgun (WGS) entry which is preliminary data.</text>
</comment>
<dbReference type="InterPro" id="IPR052530">
    <property type="entry name" value="NAD(P)H_nitroreductase"/>
</dbReference>
<dbReference type="EMBL" id="JAXIVU010000004">
    <property type="protein sequence ID" value="MDY7218969.1"/>
    <property type="molecule type" value="Genomic_DNA"/>
</dbReference>
<protein>
    <recommendedName>
        <fullName evidence="8">Putative NAD(P)H nitroreductase</fullName>
        <ecNumber evidence="8">1.-.-.-</ecNumber>
    </recommendedName>
</protein>
<dbReference type="RefSeq" id="WP_321553058.1">
    <property type="nucleotide sequence ID" value="NZ_JAXIVU010000004.1"/>
</dbReference>
<organism evidence="10 11">
    <name type="scientific">Denitrificimonas halotolerans</name>
    <dbReference type="NCBI Taxonomy" id="3098930"/>
    <lineage>
        <taxon>Bacteria</taxon>
        <taxon>Pseudomonadati</taxon>
        <taxon>Pseudomonadota</taxon>
        <taxon>Gammaproteobacteria</taxon>
        <taxon>Pseudomonadales</taxon>
        <taxon>Pseudomonadaceae</taxon>
        <taxon>Denitrificimonas</taxon>
    </lineage>
</organism>
<evidence type="ECO:0000313" key="11">
    <source>
        <dbReference type="Proteomes" id="UP001294570"/>
    </source>
</evidence>
<dbReference type="CDD" id="cd02135">
    <property type="entry name" value="YdjA-like"/>
    <property type="match status" value="1"/>
</dbReference>
<dbReference type="InterPro" id="IPR026021">
    <property type="entry name" value="YdjA-like"/>
</dbReference>
<keyword evidence="4 8" id="KW-0288">FMN</keyword>
<name>A0ABU5GQ26_9GAMM</name>
<dbReference type="Gene3D" id="3.40.109.10">
    <property type="entry name" value="NADH Oxidase"/>
    <property type="match status" value="1"/>
</dbReference>
<keyword evidence="5 8" id="KW-0521">NADP</keyword>
<evidence type="ECO:0000256" key="3">
    <source>
        <dbReference type="ARBA" id="ARBA00022630"/>
    </source>
</evidence>
<dbReference type="InterPro" id="IPR000415">
    <property type="entry name" value="Nitroreductase-like"/>
</dbReference>
<feature type="domain" description="Nitroreductase" evidence="9">
    <location>
        <begin position="10"/>
        <end position="163"/>
    </location>
</feature>
<dbReference type="PANTHER" id="PTHR43821">
    <property type="entry name" value="NAD(P)H NITROREDUCTASE YDJA-RELATED"/>
    <property type="match status" value="1"/>
</dbReference>
<evidence type="ECO:0000313" key="10">
    <source>
        <dbReference type="EMBL" id="MDY7218969.1"/>
    </source>
</evidence>
<keyword evidence="3 8" id="KW-0285">Flavoprotein</keyword>
<gene>
    <name evidence="10" type="ORF">TOI97_05210</name>
</gene>
<accession>A0ABU5GQ26</accession>
<evidence type="ECO:0000256" key="8">
    <source>
        <dbReference type="PIRNR" id="PIRNR000232"/>
    </source>
</evidence>
<dbReference type="InterPro" id="IPR029479">
    <property type="entry name" value="Nitroreductase"/>
</dbReference>
<evidence type="ECO:0000259" key="9">
    <source>
        <dbReference type="Pfam" id="PF00881"/>
    </source>
</evidence>
<evidence type="ECO:0000256" key="4">
    <source>
        <dbReference type="ARBA" id="ARBA00022643"/>
    </source>
</evidence>
<dbReference type="PIRSF" id="PIRSF000232">
    <property type="entry name" value="YdjA"/>
    <property type="match status" value="1"/>
</dbReference>
<dbReference type="Proteomes" id="UP001294570">
    <property type="component" value="Unassembled WGS sequence"/>
</dbReference>
<proteinExistence type="inferred from homology"/>
<evidence type="ECO:0000256" key="6">
    <source>
        <dbReference type="ARBA" id="ARBA00023002"/>
    </source>
</evidence>
<evidence type="ECO:0000256" key="5">
    <source>
        <dbReference type="ARBA" id="ARBA00022857"/>
    </source>
</evidence>
<evidence type="ECO:0000256" key="7">
    <source>
        <dbReference type="ARBA" id="ARBA00023027"/>
    </source>
</evidence>
<keyword evidence="11" id="KW-1185">Reference proteome</keyword>
<sequence length="189" mass="20910">MDAIDLLLKRVSVPRLQEPAPTAEQLDFMLRAAGRAPDHGQLRPWRFLTITADDRYKLGELFVQGLLSYDPEADEKLIEKTRNLPLRAPMLLVVIATFVEHEKVPAHEQLLTAGCVAHGILLAAHAQGVGAVWRTGSLAENTVIKKGLGLTDNEQIVAYMYLGTPINSLRNPPTLDPAPFLRCWPETNS</sequence>
<dbReference type="EC" id="1.-.-.-" evidence="8"/>
<keyword evidence="6 8" id="KW-0560">Oxidoreductase</keyword>
<dbReference type="Pfam" id="PF00881">
    <property type="entry name" value="Nitroreductase"/>
    <property type="match status" value="1"/>
</dbReference>
<comment type="cofactor">
    <cofactor evidence="1 8">
        <name>FMN</name>
        <dbReference type="ChEBI" id="CHEBI:58210"/>
    </cofactor>
</comment>
<comment type="similarity">
    <text evidence="2 8">Belongs to the nitroreductase family.</text>
</comment>
<dbReference type="SUPFAM" id="SSF55469">
    <property type="entry name" value="FMN-dependent nitroreductase-like"/>
    <property type="match status" value="1"/>
</dbReference>
<evidence type="ECO:0000256" key="1">
    <source>
        <dbReference type="ARBA" id="ARBA00001917"/>
    </source>
</evidence>
<reference evidence="10 11" key="1">
    <citation type="submission" date="2023-12" db="EMBL/GenBank/DDBJ databases">
        <title>Denitrificimonas halotolerans sp. nov.,a novel species isolated from landfill leachate.</title>
        <authorList>
            <person name="Wang S."/>
        </authorList>
    </citation>
    <scope>NUCLEOTIDE SEQUENCE [LARGE SCALE GENOMIC DNA]</scope>
    <source>
        <strain evidence="10 11">JX-1</strain>
    </source>
</reference>
<dbReference type="PANTHER" id="PTHR43821:SF1">
    <property type="entry name" value="NAD(P)H NITROREDUCTASE YDJA-RELATED"/>
    <property type="match status" value="1"/>
</dbReference>
<evidence type="ECO:0000256" key="2">
    <source>
        <dbReference type="ARBA" id="ARBA00007118"/>
    </source>
</evidence>